<dbReference type="Proteomes" id="UP000549394">
    <property type="component" value="Unassembled WGS sequence"/>
</dbReference>
<dbReference type="OrthoDB" id="10255048at2759"/>
<sequence>MLKVDDEGFWDCPKRLSVELLQDDLNKFKLRCRRASAEKTTSKKGPIKAWQEEACKRKGIGEKGDGQLLERDADTRPLIFKVGEPGREMSSQANCNGVGETSFVRNMTVQSANTNDSLCTSWLTSVSQYNEREMMYSRDSLDSGEIANTQAHTTDCLSRSNDSGAIVTTPNGLNQADIEKVRQEVTLQMRNEMLAKAKEYEAKLEEYRKKEKEWDVLTDYQYGVLDKLTSSLEAKDKAILQAAEDVERFERALNETTSLYSELKSKFHRTTVKNQLLNTQLKELQGLLKDRVNKYNNLMKEREQNDIDNKSNFNKMETEKSEQIQLLKNRVKVMEIKESALQKELIQKKKDLDDLARICDELISKKSNER</sequence>
<proteinExistence type="predicted"/>
<dbReference type="Gene3D" id="1.20.5.1700">
    <property type="match status" value="1"/>
</dbReference>
<comment type="caution">
    <text evidence="2">The sequence shown here is derived from an EMBL/GenBank/DDBJ whole genome shotgun (WGS) entry which is preliminary data.</text>
</comment>
<organism evidence="2 3">
    <name type="scientific">Dimorphilus gyrociliatus</name>
    <dbReference type="NCBI Taxonomy" id="2664684"/>
    <lineage>
        <taxon>Eukaryota</taxon>
        <taxon>Metazoa</taxon>
        <taxon>Spiralia</taxon>
        <taxon>Lophotrochozoa</taxon>
        <taxon>Annelida</taxon>
        <taxon>Polychaeta</taxon>
        <taxon>Polychaeta incertae sedis</taxon>
        <taxon>Dinophilidae</taxon>
        <taxon>Dimorphilus</taxon>
    </lineage>
</organism>
<name>A0A7I8W7E0_9ANNE</name>
<keyword evidence="1" id="KW-0175">Coiled coil</keyword>
<reference evidence="2 3" key="1">
    <citation type="submission" date="2020-08" db="EMBL/GenBank/DDBJ databases">
        <authorList>
            <person name="Hejnol A."/>
        </authorList>
    </citation>
    <scope>NUCLEOTIDE SEQUENCE [LARGE SCALE GENOMIC DNA]</scope>
</reference>
<feature type="coiled-coil region" evidence="1">
    <location>
        <begin position="246"/>
        <end position="344"/>
    </location>
</feature>
<evidence type="ECO:0000313" key="2">
    <source>
        <dbReference type="EMBL" id="CAD5124446.1"/>
    </source>
</evidence>
<feature type="coiled-coil region" evidence="1">
    <location>
        <begin position="190"/>
        <end position="217"/>
    </location>
</feature>
<accession>A0A7I8W7E0</accession>
<evidence type="ECO:0000313" key="3">
    <source>
        <dbReference type="Proteomes" id="UP000549394"/>
    </source>
</evidence>
<dbReference type="AlphaFoldDB" id="A0A7I8W7E0"/>
<protein>
    <submittedName>
        <fullName evidence="2">DgyrCDS12729</fullName>
    </submittedName>
</protein>
<keyword evidence="3" id="KW-1185">Reference proteome</keyword>
<dbReference type="EMBL" id="CAJFCJ010000021">
    <property type="protein sequence ID" value="CAD5124446.1"/>
    <property type="molecule type" value="Genomic_DNA"/>
</dbReference>
<gene>
    <name evidence="2" type="ORF">DGYR_LOCUS11988</name>
</gene>
<evidence type="ECO:0000256" key="1">
    <source>
        <dbReference type="SAM" id="Coils"/>
    </source>
</evidence>